<evidence type="ECO:0000313" key="1">
    <source>
        <dbReference type="EMBL" id="MFC5505489.1"/>
    </source>
</evidence>
<protein>
    <submittedName>
        <fullName evidence="1">Uncharacterized protein</fullName>
    </submittedName>
</protein>
<gene>
    <name evidence="1" type="ORF">ACFPN9_09490</name>
</gene>
<name>A0ABW0P112_9HYPH</name>
<dbReference type="RefSeq" id="WP_377816663.1">
    <property type="nucleotide sequence ID" value="NZ_JBHSLU010000017.1"/>
</dbReference>
<dbReference type="Proteomes" id="UP001596060">
    <property type="component" value="Unassembled WGS sequence"/>
</dbReference>
<accession>A0ABW0P112</accession>
<sequence length="85" mass="9823">MVWVERTSAARETDDVTWDAMADERAALRRRFSANFRRAVSRRSETALRLLDCILGVSDWLDSPKHAPALNLLDLEAHQRFKRAI</sequence>
<organism evidence="1 2">
    <name type="scientific">Bosea massiliensis</name>
    <dbReference type="NCBI Taxonomy" id="151419"/>
    <lineage>
        <taxon>Bacteria</taxon>
        <taxon>Pseudomonadati</taxon>
        <taxon>Pseudomonadota</taxon>
        <taxon>Alphaproteobacteria</taxon>
        <taxon>Hyphomicrobiales</taxon>
        <taxon>Boseaceae</taxon>
        <taxon>Bosea</taxon>
    </lineage>
</organism>
<dbReference type="EMBL" id="JBHSLU010000017">
    <property type="protein sequence ID" value="MFC5505489.1"/>
    <property type="molecule type" value="Genomic_DNA"/>
</dbReference>
<keyword evidence="2" id="KW-1185">Reference proteome</keyword>
<comment type="caution">
    <text evidence="1">The sequence shown here is derived from an EMBL/GenBank/DDBJ whole genome shotgun (WGS) entry which is preliminary data.</text>
</comment>
<proteinExistence type="predicted"/>
<evidence type="ECO:0000313" key="2">
    <source>
        <dbReference type="Proteomes" id="UP001596060"/>
    </source>
</evidence>
<reference evidence="2" key="1">
    <citation type="journal article" date="2019" name="Int. J. Syst. Evol. Microbiol.">
        <title>The Global Catalogue of Microorganisms (GCM) 10K type strain sequencing project: providing services to taxonomists for standard genome sequencing and annotation.</title>
        <authorList>
            <consortium name="The Broad Institute Genomics Platform"/>
            <consortium name="The Broad Institute Genome Sequencing Center for Infectious Disease"/>
            <person name="Wu L."/>
            <person name="Ma J."/>
        </authorList>
    </citation>
    <scope>NUCLEOTIDE SEQUENCE [LARGE SCALE GENOMIC DNA]</scope>
    <source>
        <strain evidence="2">CCUG 43117</strain>
    </source>
</reference>